<evidence type="ECO:0000256" key="6">
    <source>
        <dbReference type="SAM" id="Phobius"/>
    </source>
</evidence>
<comment type="subcellular location">
    <subcellularLocation>
        <location evidence="1">Cell membrane</location>
        <topology evidence="1">Multi-pass membrane protein</topology>
    </subcellularLocation>
</comment>
<keyword evidence="3 6" id="KW-0812">Transmembrane</keyword>
<evidence type="ECO:0000256" key="2">
    <source>
        <dbReference type="ARBA" id="ARBA00022475"/>
    </source>
</evidence>
<proteinExistence type="predicted"/>
<dbReference type="EMBL" id="FNPF01000006">
    <property type="protein sequence ID" value="SDY34040.1"/>
    <property type="molecule type" value="Genomic_DNA"/>
</dbReference>
<keyword evidence="4 6" id="KW-1133">Transmembrane helix</keyword>
<dbReference type="AlphaFoldDB" id="A0A1H3J208"/>
<protein>
    <submittedName>
        <fullName evidence="7">Putative membrane protein</fullName>
    </submittedName>
</protein>
<feature type="transmembrane region" description="Helical" evidence="6">
    <location>
        <begin position="123"/>
        <end position="141"/>
    </location>
</feature>
<reference evidence="7 8" key="1">
    <citation type="submission" date="2016-10" db="EMBL/GenBank/DDBJ databases">
        <authorList>
            <person name="de Groot N.N."/>
        </authorList>
    </citation>
    <scope>NUCLEOTIDE SEQUENCE [LARGE SCALE GENOMIC DNA]</scope>
    <source>
        <strain evidence="7 8">DSM 26880</strain>
    </source>
</reference>
<keyword evidence="2" id="KW-1003">Cell membrane</keyword>
<feature type="transmembrane region" description="Helical" evidence="6">
    <location>
        <begin position="43"/>
        <end position="63"/>
    </location>
</feature>
<accession>A0A1H3J208</accession>
<evidence type="ECO:0000256" key="3">
    <source>
        <dbReference type="ARBA" id="ARBA00022692"/>
    </source>
</evidence>
<dbReference type="Proteomes" id="UP000199286">
    <property type="component" value="Unassembled WGS sequence"/>
</dbReference>
<evidence type="ECO:0000313" key="7">
    <source>
        <dbReference type="EMBL" id="SDY34040.1"/>
    </source>
</evidence>
<evidence type="ECO:0000313" key="8">
    <source>
        <dbReference type="Proteomes" id="UP000199286"/>
    </source>
</evidence>
<gene>
    <name evidence="7" type="ORF">SAMN05444340_10614</name>
</gene>
<feature type="transmembrane region" description="Helical" evidence="6">
    <location>
        <begin position="18"/>
        <end position="36"/>
    </location>
</feature>
<dbReference type="GO" id="GO:0005886">
    <property type="term" value="C:plasma membrane"/>
    <property type="evidence" value="ECO:0007669"/>
    <property type="project" value="UniProtKB-SubCell"/>
</dbReference>
<feature type="transmembrane region" description="Helical" evidence="6">
    <location>
        <begin position="69"/>
        <end position="87"/>
    </location>
</feature>
<feature type="transmembrane region" description="Helical" evidence="6">
    <location>
        <begin position="153"/>
        <end position="179"/>
    </location>
</feature>
<name>A0A1H3J208_9RHOB</name>
<dbReference type="STRING" id="321339.SAMN05444340_10614"/>
<dbReference type="RefSeq" id="WP_089882556.1">
    <property type="nucleotide sequence ID" value="NZ_FNPF01000006.1"/>
</dbReference>
<feature type="transmembrane region" description="Helical" evidence="6">
    <location>
        <begin position="94"/>
        <end position="111"/>
    </location>
</feature>
<dbReference type="Pfam" id="PF09678">
    <property type="entry name" value="Caa3_CtaG"/>
    <property type="match status" value="1"/>
</dbReference>
<keyword evidence="8" id="KW-1185">Reference proteome</keyword>
<organism evidence="7 8">
    <name type="scientific">Citreimonas salinaria</name>
    <dbReference type="NCBI Taxonomy" id="321339"/>
    <lineage>
        <taxon>Bacteria</taxon>
        <taxon>Pseudomonadati</taxon>
        <taxon>Pseudomonadota</taxon>
        <taxon>Alphaproteobacteria</taxon>
        <taxon>Rhodobacterales</taxon>
        <taxon>Roseobacteraceae</taxon>
        <taxon>Citreimonas</taxon>
    </lineage>
</organism>
<evidence type="ECO:0000256" key="4">
    <source>
        <dbReference type="ARBA" id="ARBA00022989"/>
    </source>
</evidence>
<dbReference type="InterPro" id="IPR019108">
    <property type="entry name" value="Caa3_assmbl_CtaG-rel"/>
</dbReference>
<evidence type="ECO:0000256" key="5">
    <source>
        <dbReference type="ARBA" id="ARBA00023136"/>
    </source>
</evidence>
<evidence type="ECO:0000256" key="1">
    <source>
        <dbReference type="ARBA" id="ARBA00004651"/>
    </source>
</evidence>
<feature type="transmembrane region" description="Helical" evidence="6">
    <location>
        <begin position="199"/>
        <end position="220"/>
    </location>
</feature>
<keyword evidence="5 6" id="KW-0472">Membrane</keyword>
<dbReference type="OrthoDB" id="259025at2"/>
<sequence length="232" mass="24628">MNGIYCGPPPLPQDIWTSWNLDPALILGLLALTVVFRRDPAGLAGVAVLTVAFVSPLCALSSALFSARVVHHVLLIAVAAPLLARALPLLRAGPIALSFAVATAVLWAWHLPAAYDLALSHKGVYWIMQITLTGSAVWFWRAVQADERAPVDALLFVLAAFAQMGMLGALLTFAPQPLYAAHAIAPMDWGLTPLADQQLGGLLMWVPAGIPYAVAAALIARGGWSRMRGQPT</sequence>